<evidence type="ECO:0000256" key="3">
    <source>
        <dbReference type="ARBA" id="ARBA00023082"/>
    </source>
</evidence>
<dbReference type="InterPro" id="IPR036388">
    <property type="entry name" value="WH-like_DNA-bd_sf"/>
</dbReference>
<dbReference type="InterPro" id="IPR014294">
    <property type="entry name" value="RNA_pol_sigma-W_bacilli"/>
</dbReference>
<dbReference type="InterPro" id="IPR039425">
    <property type="entry name" value="RNA_pol_sigma-70-like"/>
</dbReference>
<dbReference type="InterPro" id="IPR013325">
    <property type="entry name" value="RNA_pol_sigma_r2"/>
</dbReference>
<dbReference type="PROSITE" id="PS01063">
    <property type="entry name" value="SIGMA70_ECF"/>
    <property type="match status" value="1"/>
</dbReference>
<dbReference type="NCBIfam" id="TIGR02948">
    <property type="entry name" value="SigW_bacill"/>
    <property type="match status" value="1"/>
</dbReference>
<evidence type="ECO:0000256" key="1">
    <source>
        <dbReference type="ARBA" id="ARBA00010641"/>
    </source>
</evidence>
<dbReference type="Proteomes" id="UP001596022">
    <property type="component" value="Unassembled WGS sequence"/>
</dbReference>
<gene>
    <name evidence="9" type="primary">sigW</name>
    <name evidence="9" type="ORF">ACFO4N_17530</name>
</gene>
<keyword evidence="10" id="KW-1185">Reference proteome</keyword>
<organism evidence="9 10">
    <name type="scientific">Camelliibacillus cellulosilyticus</name>
    <dbReference type="NCBI Taxonomy" id="2174486"/>
    <lineage>
        <taxon>Bacteria</taxon>
        <taxon>Bacillati</taxon>
        <taxon>Bacillota</taxon>
        <taxon>Bacilli</taxon>
        <taxon>Bacillales</taxon>
        <taxon>Sporolactobacillaceae</taxon>
        <taxon>Camelliibacillus</taxon>
    </lineage>
</organism>
<feature type="domain" description="RNA polymerase sigma factor 70 region 4 type 2" evidence="8">
    <location>
        <begin position="128"/>
        <end position="180"/>
    </location>
</feature>
<dbReference type="InterPro" id="IPR007627">
    <property type="entry name" value="RNA_pol_sigma70_r2"/>
</dbReference>
<protein>
    <recommendedName>
        <fullName evidence="6">RNA polymerase sigma factor</fullName>
    </recommendedName>
</protein>
<dbReference type="CDD" id="cd06171">
    <property type="entry name" value="Sigma70_r4"/>
    <property type="match status" value="1"/>
</dbReference>
<evidence type="ECO:0000313" key="10">
    <source>
        <dbReference type="Proteomes" id="UP001596022"/>
    </source>
</evidence>
<dbReference type="EMBL" id="JBHSFW010000024">
    <property type="protein sequence ID" value="MFC4620495.1"/>
    <property type="molecule type" value="Genomic_DNA"/>
</dbReference>
<keyword evidence="2 6" id="KW-0805">Transcription regulation</keyword>
<dbReference type="NCBIfam" id="NF007223">
    <property type="entry name" value="PRK09641.1"/>
    <property type="match status" value="1"/>
</dbReference>
<dbReference type="PANTHER" id="PTHR43133:SF60">
    <property type="entry name" value="RNA POLYMERASE SIGMA FACTOR SIGV"/>
    <property type="match status" value="1"/>
</dbReference>
<feature type="domain" description="RNA polymerase sigma-70 region 2" evidence="7">
    <location>
        <begin position="24"/>
        <end position="89"/>
    </location>
</feature>
<dbReference type="Pfam" id="PF04542">
    <property type="entry name" value="Sigma70_r2"/>
    <property type="match status" value="1"/>
</dbReference>
<dbReference type="SUPFAM" id="SSF88946">
    <property type="entry name" value="Sigma2 domain of RNA polymerase sigma factors"/>
    <property type="match status" value="1"/>
</dbReference>
<keyword evidence="4 6" id="KW-0238">DNA-binding</keyword>
<dbReference type="Pfam" id="PF08281">
    <property type="entry name" value="Sigma70_r4_2"/>
    <property type="match status" value="1"/>
</dbReference>
<evidence type="ECO:0000259" key="7">
    <source>
        <dbReference type="Pfam" id="PF04542"/>
    </source>
</evidence>
<dbReference type="PANTHER" id="PTHR43133">
    <property type="entry name" value="RNA POLYMERASE ECF-TYPE SIGMA FACTO"/>
    <property type="match status" value="1"/>
</dbReference>
<reference evidence="10" key="1">
    <citation type="journal article" date="2019" name="Int. J. Syst. Evol. Microbiol.">
        <title>The Global Catalogue of Microorganisms (GCM) 10K type strain sequencing project: providing services to taxonomists for standard genome sequencing and annotation.</title>
        <authorList>
            <consortium name="The Broad Institute Genomics Platform"/>
            <consortium name="The Broad Institute Genome Sequencing Center for Infectious Disease"/>
            <person name="Wu L."/>
            <person name="Ma J."/>
        </authorList>
    </citation>
    <scope>NUCLEOTIDE SEQUENCE [LARGE SCALE GENOMIC DNA]</scope>
    <source>
        <strain evidence="10">CGMCC 1.16306</strain>
    </source>
</reference>
<evidence type="ECO:0000256" key="2">
    <source>
        <dbReference type="ARBA" id="ARBA00023015"/>
    </source>
</evidence>
<dbReference type="InterPro" id="IPR013324">
    <property type="entry name" value="RNA_pol_sigma_r3/r4-like"/>
</dbReference>
<dbReference type="Gene3D" id="1.10.1740.10">
    <property type="match status" value="1"/>
</dbReference>
<evidence type="ECO:0000259" key="8">
    <source>
        <dbReference type="Pfam" id="PF08281"/>
    </source>
</evidence>
<accession>A0ABV9GV51</accession>
<evidence type="ECO:0000256" key="4">
    <source>
        <dbReference type="ARBA" id="ARBA00023125"/>
    </source>
</evidence>
<evidence type="ECO:0000256" key="5">
    <source>
        <dbReference type="ARBA" id="ARBA00023163"/>
    </source>
</evidence>
<evidence type="ECO:0000256" key="6">
    <source>
        <dbReference type="RuleBase" id="RU000716"/>
    </source>
</evidence>
<keyword evidence="5 6" id="KW-0804">Transcription</keyword>
<evidence type="ECO:0000313" key="9">
    <source>
        <dbReference type="EMBL" id="MFC4620495.1"/>
    </source>
</evidence>
<dbReference type="InterPro" id="IPR014284">
    <property type="entry name" value="RNA_pol_sigma-70_dom"/>
</dbReference>
<comment type="similarity">
    <text evidence="1 6">Belongs to the sigma-70 factor family. ECF subfamily.</text>
</comment>
<dbReference type="SUPFAM" id="SSF88659">
    <property type="entry name" value="Sigma3 and sigma4 domains of RNA polymerase sigma factors"/>
    <property type="match status" value="1"/>
</dbReference>
<comment type="caution">
    <text evidence="9">The sequence shown here is derived from an EMBL/GenBank/DDBJ whole genome shotgun (WGS) entry which is preliminary data.</text>
</comment>
<dbReference type="RefSeq" id="WP_376847608.1">
    <property type="nucleotide sequence ID" value="NZ_JBHSFW010000024.1"/>
</dbReference>
<name>A0ABV9GV51_9BACL</name>
<dbReference type="InterPro" id="IPR000838">
    <property type="entry name" value="RNA_pol_sigma70_ECF_CS"/>
</dbReference>
<dbReference type="InterPro" id="IPR013249">
    <property type="entry name" value="RNA_pol_sigma70_r4_t2"/>
</dbReference>
<keyword evidence="3 6" id="KW-0731">Sigma factor</keyword>
<proteinExistence type="inferred from homology"/>
<sequence>MSDTVAHLIKRIKNGDQDAFARIVDQYKNQVYTICLRMTGIPQEAEDLAQESFVRAYTNIDRYETDKKFSTWLFRIATNLSIDYLRKKKPGAYIDAEIPGTDGYTMHAHLASPEPLPEETVIGRETSEWLQKEINDLPPKYRSAIILKYMEDLSLKEISDILGIPVPTVKTRIHRGREALRKRLVREKVKR</sequence>
<dbReference type="NCBIfam" id="TIGR02937">
    <property type="entry name" value="sigma70-ECF"/>
    <property type="match status" value="1"/>
</dbReference>
<dbReference type="Gene3D" id="1.10.10.10">
    <property type="entry name" value="Winged helix-like DNA-binding domain superfamily/Winged helix DNA-binding domain"/>
    <property type="match status" value="1"/>
</dbReference>